<dbReference type="Proteomes" id="UP000499080">
    <property type="component" value="Unassembled WGS sequence"/>
</dbReference>
<sequence>MLPLYIFRSSSRPCKCGCPLLCPLHLPKKFILLSCIHRDAVAQTISPFLTSSDTRVVRVRKGDVVQSSNGSGLLLNVERRYSNYDLESRGCCGSVCS</sequence>
<proteinExistence type="predicted"/>
<name>A0A4Y2KH63_ARAVE</name>
<evidence type="ECO:0000313" key="2">
    <source>
        <dbReference type="Proteomes" id="UP000499080"/>
    </source>
</evidence>
<gene>
    <name evidence="1" type="ORF">AVEN_9605_1</name>
</gene>
<dbReference type="AlphaFoldDB" id="A0A4Y2KH63"/>
<keyword evidence="2" id="KW-1185">Reference proteome</keyword>
<accession>A0A4Y2KH63</accession>
<organism evidence="1 2">
    <name type="scientific">Araneus ventricosus</name>
    <name type="common">Orbweaver spider</name>
    <name type="synonym">Epeira ventricosa</name>
    <dbReference type="NCBI Taxonomy" id="182803"/>
    <lineage>
        <taxon>Eukaryota</taxon>
        <taxon>Metazoa</taxon>
        <taxon>Ecdysozoa</taxon>
        <taxon>Arthropoda</taxon>
        <taxon>Chelicerata</taxon>
        <taxon>Arachnida</taxon>
        <taxon>Araneae</taxon>
        <taxon>Araneomorphae</taxon>
        <taxon>Entelegynae</taxon>
        <taxon>Araneoidea</taxon>
        <taxon>Araneidae</taxon>
        <taxon>Araneus</taxon>
    </lineage>
</organism>
<comment type="caution">
    <text evidence="1">The sequence shown here is derived from an EMBL/GenBank/DDBJ whole genome shotgun (WGS) entry which is preliminary data.</text>
</comment>
<dbReference type="EMBL" id="BGPR01004599">
    <property type="protein sequence ID" value="GBN01260.1"/>
    <property type="molecule type" value="Genomic_DNA"/>
</dbReference>
<evidence type="ECO:0000313" key="1">
    <source>
        <dbReference type="EMBL" id="GBN01260.1"/>
    </source>
</evidence>
<reference evidence="1 2" key="1">
    <citation type="journal article" date="2019" name="Sci. Rep.">
        <title>Orb-weaving spider Araneus ventricosus genome elucidates the spidroin gene catalogue.</title>
        <authorList>
            <person name="Kono N."/>
            <person name="Nakamura H."/>
            <person name="Ohtoshi R."/>
            <person name="Moran D.A.P."/>
            <person name="Shinohara A."/>
            <person name="Yoshida Y."/>
            <person name="Fujiwara M."/>
            <person name="Mori M."/>
            <person name="Tomita M."/>
            <person name="Arakawa K."/>
        </authorList>
    </citation>
    <scope>NUCLEOTIDE SEQUENCE [LARGE SCALE GENOMIC DNA]</scope>
</reference>
<protein>
    <submittedName>
        <fullName evidence="1">Uncharacterized protein</fullName>
    </submittedName>
</protein>